<reference evidence="1" key="1">
    <citation type="submission" date="2021-01" db="EMBL/GenBank/DDBJ databases">
        <authorList>
            <consortium name="Genoscope - CEA"/>
            <person name="William W."/>
        </authorList>
    </citation>
    <scope>NUCLEOTIDE SEQUENCE</scope>
</reference>
<protein>
    <submittedName>
        <fullName evidence="1">Uncharacterized protein</fullName>
    </submittedName>
</protein>
<dbReference type="OrthoDB" id="292036at2759"/>
<organism evidence="1 2">
    <name type="scientific">Paramecium sonneborni</name>
    <dbReference type="NCBI Taxonomy" id="65129"/>
    <lineage>
        <taxon>Eukaryota</taxon>
        <taxon>Sar</taxon>
        <taxon>Alveolata</taxon>
        <taxon>Ciliophora</taxon>
        <taxon>Intramacronucleata</taxon>
        <taxon>Oligohymenophorea</taxon>
        <taxon>Peniculida</taxon>
        <taxon>Parameciidae</taxon>
        <taxon>Paramecium</taxon>
    </lineage>
</organism>
<gene>
    <name evidence="1" type="ORF">PSON_ATCC_30995.1.T0900213</name>
</gene>
<evidence type="ECO:0000313" key="2">
    <source>
        <dbReference type="Proteomes" id="UP000692954"/>
    </source>
</evidence>
<sequence>MSNLVRAYFQLFLLEDLPQTFLQLFYVISQTLKKSKSLPIQIYISTAVANFTTISSFYKFSSIRPTNLLQEDFDLLQIQKNQTRSIILQNEFTEEQNQIKIYTESLKKKSNDILQVDNQFYEEAQKLLS</sequence>
<keyword evidence="2" id="KW-1185">Reference proteome</keyword>
<dbReference type="AlphaFoldDB" id="A0A8S1Q0B4"/>
<dbReference type="Proteomes" id="UP000692954">
    <property type="component" value="Unassembled WGS sequence"/>
</dbReference>
<comment type="caution">
    <text evidence="1">The sequence shown here is derived from an EMBL/GenBank/DDBJ whole genome shotgun (WGS) entry which is preliminary data.</text>
</comment>
<name>A0A8S1Q0B4_9CILI</name>
<accession>A0A8S1Q0B4</accession>
<dbReference type="EMBL" id="CAJJDN010000090">
    <property type="protein sequence ID" value="CAD8108268.1"/>
    <property type="molecule type" value="Genomic_DNA"/>
</dbReference>
<evidence type="ECO:0000313" key="1">
    <source>
        <dbReference type="EMBL" id="CAD8108268.1"/>
    </source>
</evidence>
<proteinExistence type="predicted"/>